<organism evidence="1">
    <name type="scientific">candidate division TA06 bacterium ADurb.Bin131</name>
    <dbReference type="NCBI Taxonomy" id="1852827"/>
    <lineage>
        <taxon>Bacteria</taxon>
        <taxon>Bacteria division TA06</taxon>
    </lineage>
</organism>
<dbReference type="EMBL" id="MWDQ01000046">
    <property type="protein sequence ID" value="OQB74266.1"/>
    <property type="molecule type" value="Genomic_DNA"/>
</dbReference>
<gene>
    <name evidence="1" type="ORF">BWX89_00588</name>
</gene>
<evidence type="ECO:0008006" key="2">
    <source>
        <dbReference type="Google" id="ProtNLM"/>
    </source>
</evidence>
<evidence type="ECO:0000313" key="1">
    <source>
        <dbReference type="EMBL" id="OQB74266.1"/>
    </source>
</evidence>
<name>A0A1V6CBL7_UNCT6</name>
<protein>
    <recommendedName>
        <fullName evidence="2">Acyl-coenzyme A:6-aminopenicillanic acid acyl-transferase</fullName>
    </recommendedName>
</protein>
<sequence length="382" mass="44203">MWTQENWYNEAKKWAAENRDFLQKMSALFLNMLKNHIPDREESEIINIVLQYSQKRLNTPVNFKKYPELRGMKELISAEWKGIRDGAGFDDGLTAVYTNGMNFYHRMICTGKIGNMEVKPQSARCSYIFFPESDHGPLLANNLDTSPEEPFGQPEWPALNEHLIIGSVSSGIFLDEEPEETFPAPVFKIVARYCKNAKEAVEILERYNQFWGPSNCIIVDREKNCAMIEKSACRIGIRWSKDGFGFITAMTAEHPEMNAYLNDRRQASIKARNLKPGSCDEIYWKKQDSRRQLMNELLDEAKKNPTLETMRRFIQFRDPERGNVCGNGEIYSPGCPQSEYTVRTVIWLLKEGTALWWAKQGDIPSFKNPMPPVKFENVLLWE</sequence>
<comment type="caution">
    <text evidence="1">The sequence shown here is derived from an EMBL/GenBank/DDBJ whole genome shotgun (WGS) entry which is preliminary data.</text>
</comment>
<proteinExistence type="predicted"/>
<reference evidence="1" key="1">
    <citation type="submission" date="2017-02" db="EMBL/GenBank/DDBJ databases">
        <title>Delving into the versatile metabolic prowess of the omnipresent phylum Bacteroidetes.</title>
        <authorList>
            <person name="Nobu M.K."/>
            <person name="Mei R."/>
            <person name="Narihiro T."/>
            <person name="Kuroda K."/>
            <person name="Liu W.-T."/>
        </authorList>
    </citation>
    <scope>NUCLEOTIDE SEQUENCE</scope>
    <source>
        <strain evidence="1">ADurb.Bin131</strain>
    </source>
</reference>
<accession>A0A1V6CBL7</accession>
<dbReference type="AlphaFoldDB" id="A0A1V6CBL7"/>
<dbReference type="Gene3D" id="3.60.60.10">
    <property type="entry name" value="Penicillin V Acylase, Chain A"/>
    <property type="match status" value="1"/>
</dbReference>
<dbReference type="Proteomes" id="UP000485562">
    <property type="component" value="Unassembled WGS sequence"/>
</dbReference>